<keyword evidence="2" id="KW-0677">Repeat</keyword>
<dbReference type="InterPro" id="IPR011989">
    <property type="entry name" value="ARM-like"/>
</dbReference>
<sequence>MAMVFSVRETLNKMRHTDPDLRYMALSDLKNELKVGLKPRKGEKEMIQRYLFDLLDDPTSDVQGMAMQCLPLFITEAASVSLATEAVSKLCKFLGPETAPETDEMMSDSDAQFGGRRSKHSVAFLLLKSTLDGLPVKGNVTMAVVETLAKYLMSIRLSDSSDPKLRGIIVDSLELLRDMLTKFQSPMAQFYDDIAQELLGMIDEEQTIRRKAAACMAALSTVCSPELLTTILKSVLIDPLSNQTMSADKLSNKIQYIGAITKSSAHKMEPEHLSIAMDVIFSSMADLDSDDLDFFEACLLTLESIAAKNPSEFLKKLDPALELLMRCAKYDPNYMDGGDDVDDDNNDDDESMFDEDSDNGLVYESDDDDMSWKVRRAALRCVRTIVSSRMMPVDVLYNTLGALLLSRLREREENVRVDLYGTFADLLKEGGYANKKREVAGDRMVDATDFADQSSENGEKIDNIVLQIREAAPRLASTVKKDLAGKPGKAALSTIRVLQELASIDPEHMAGVMVPLIPELDSCVTEQNVQVKSSILVLVSRLHLANVSIVPFLSLPLRAVEDRFYKITAQALQLCAKILSAMHTGPPELAAPKKDFAVKVHEISKERVVAAKQDTEVRQAAIEVLGVVVANYAEALGNQIAGETVALLCQRLNSDVTVLAALKEIDRIAESPMAGLLMPMVEELETTLIKLLRQKNVDVRRAALQALRDLVPEAPRKADTELLREVTKVMTEDELRSAALAIAVVTELVCTRKISVVQAVADLAWDPFLKLASSSLPRGQVLEAMSSLLKALVENEGVDSALSVSRMVDNLSEIGVKQISDDKRLNAQSTAMFVSVLIRESRIGLNLLLTEENLSNLQGLGMEKSSSRRIFLLACIADLGRSAAWTSVAFPEELQEMVLKILLDSNEEGERSMAALALGAICSNDRNKGIKFFIDLIREIPEKRYLLLTSLKETMIVMEREHVVEYGRELLPILLAGDTTVSDASDGNEGASTAKDAGKGSLQTATAECLGQLARADPSVLDKLEQIYLDSSKSAMYRAPLVLALKYAFLADRGVAFDERLSQLVLALENLLPGPETIEAAEAPVVRAAVLALDAVMRTRPALLIENSSRLFPRVYQLMKRNQRLEREIDRGLFLLREDDGLDIRKAAFALMGSVLARAPRLLDVPVYTELLASGLTDDPEVRVLAQLGLIDILRSPYSLGVLPCLGKIVEALSQVLGAKVKENAVVQEIERHEESLRGALRVVYAMEQFPPVSSEPSFVGLMNDVVRTPAIEGRYEKLLEQANPTEPDQA</sequence>
<reference evidence="6" key="1">
    <citation type="submission" date="2021-01" db="EMBL/GenBank/DDBJ databases">
        <authorList>
            <person name="Corre E."/>
            <person name="Pelletier E."/>
            <person name="Niang G."/>
            <person name="Scheremetjew M."/>
            <person name="Finn R."/>
            <person name="Kale V."/>
            <person name="Holt S."/>
            <person name="Cochrane G."/>
            <person name="Meng A."/>
            <person name="Brown T."/>
            <person name="Cohen L."/>
        </authorList>
    </citation>
    <scope>NUCLEOTIDE SEQUENCE</scope>
    <source>
        <strain evidence="6">CCMP 769</strain>
    </source>
</reference>
<evidence type="ECO:0000313" key="6">
    <source>
        <dbReference type="EMBL" id="CAE0052830.1"/>
    </source>
</evidence>
<dbReference type="InterPro" id="IPR039852">
    <property type="entry name" value="CAND1/CAND2"/>
</dbReference>
<feature type="region of interest" description="Disordered" evidence="4">
    <location>
        <begin position="335"/>
        <end position="360"/>
    </location>
</feature>
<dbReference type="Gene3D" id="1.25.10.10">
    <property type="entry name" value="Leucine-rich Repeat Variant"/>
    <property type="match status" value="1"/>
</dbReference>
<dbReference type="SUPFAM" id="SSF48371">
    <property type="entry name" value="ARM repeat"/>
    <property type="match status" value="1"/>
</dbReference>
<feature type="domain" description="TATA-binding protein interacting (TIP20)" evidence="5">
    <location>
        <begin position="1104"/>
        <end position="1264"/>
    </location>
</feature>
<evidence type="ECO:0000256" key="2">
    <source>
        <dbReference type="ARBA" id="ARBA00022737"/>
    </source>
</evidence>
<evidence type="ECO:0000256" key="4">
    <source>
        <dbReference type="SAM" id="MobiDB-lite"/>
    </source>
</evidence>
<gene>
    <name evidence="6" type="ORF">RMAR00112_LOCUS20858</name>
</gene>
<dbReference type="Pfam" id="PF08623">
    <property type="entry name" value="TIP120"/>
    <property type="match status" value="1"/>
</dbReference>
<evidence type="ECO:0000256" key="3">
    <source>
        <dbReference type="ARBA" id="ARBA00022786"/>
    </source>
</evidence>
<protein>
    <recommendedName>
        <fullName evidence="5">TATA-binding protein interacting (TIP20) domain-containing protein</fullName>
    </recommendedName>
</protein>
<keyword evidence="3" id="KW-0833">Ubl conjugation pathway</keyword>
<evidence type="ECO:0000256" key="1">
    <source>
        <dbReference type="ARBA" id="ARBA00007657"/>
    </source>
</evidence>
<name>A0A7S3EHG8_9RHOD</name>
<proteinExistence type="inferred from homology"/>
<dbReference type="InterPro" id="IPR016024">
    <property type="entry name" value="ARM-type_fold"/>
</dbReference>
<feature type="compositionally biased region" description="Acidic residues" evidence="4">
    <location>
        <begin position="337"/>
        <end position="360"/>
    </location>
</feature>
<comment type="similarity">
    <text evidence="1">Belongs to the CAND family.</text>
</comment>
<evidence type="ECO:0000259" key="5">
    <source>
        <dbReference type="Pfam" id="PF08623"/>
    </source>
</evidence>
<dbReference type="GO" id="GO:0010265">
    <property type="term" value="P:SCF complex assembly"/>
    <property type="evidence" value="ECO:0007669"/>
    <property type="project" value="InterPro"/>
</dbReference>
<accession>A0A7S3EHG8</accession>
<organism evidence="6">
    <name type="scientific">Rhodosorus marinus</name>
    <dbReference type="NCBI Taxonomy" id="101924"/>
    <lineage>
        <taxon>Eukaryota</taxon>
        <taxon>Rhodophyta</taxon>
        <taxon>Stylonematophyceae</taxon>
        <taxon>Stylonematales</taxon>
        <taxon>Stylonemataceae</taxon>
        <taxon>Rhodosorus</taxon>
    </lineage>
</organism>
<dbReference type="PANTHER" id="PTHR12696">
    <property type="entry name" value="TIP120"/>
    <property type="match status" value="1"/>
</dbReference>
<dbReference type="InterPro" id="IPR013932">
    <property type="entry name" value="TATA-bd_TIP120"/>
</dbReference>
<dbReference type="EMBL" id="HBHW01026940">
    <property type="protein sequence ID" value="CAE0052830.1"/>
    <property type="molecule type" value="Transcribed_RNA"/>
</dbReference>